<comment type="caution">
    <text evidence="1">The sequence shown here is derived from an EMBL/GenBank/DDBJ whole genome shotgun (WGS) entry which is preliminary data.</text>
</comment>
<gene>
    <name evidence="1" type="ORF">DNHGIG_40290</name>
</gene>
<sequence length="283" mass="32828">MKLIVWYVRRETKANHIWTVVKIKACEHHKLLGILGAISVSLALRSPSIAHAETLHAAAPYDPQVVQATRDVLDALGMNTEGMTGQQIMQEAQRFSSSPKELQAGGFFSGLGKMIVYIVREKARQKHQQEYEFEKNLEEELRKQISERITHDDPLDYPGLLKYDSYLKILRKCRTPADLQRILDHIEEWGIQRDGVDGFTLNQKFKELYEEISQIQEDILNKKIHRMDEIMDDFLHRYRHFSLPSTNESSDTLIIPNHSIVPIWDLPQVPMPRIFMTEIPISL</sequence>
<dbReference type="RefSeq" id="WP_282201531.1">
    <property type="nucleotide sequence ID" value="NZ_BOQE01000002.1"/>
</dbReference>
<protein>
    <submittedName>
        <fullName evidence="1">Uncharacterized protein</fullName>
    </submittedName>
</protein>
<keyword evidence="2" id="KW-1185">Reference proteome</keyword>
<proteinExistence type="predicted"/>
<evidence type="ECO:0000313" key="1">
    <source>
        <dbReference type="EMBL" id="GIM48480.1"/>
    </source>
</evidence>
<reference evidence="1" key="1">
    <citation type="journal article" date="2023" name="Int. J. Syst. Evol. Microbiol.">
        <title>Collibacillus ludicampi gen. nov., sp. nov., a new soil bacterium of the family Alicyclobacillaceae.</title>
        <authorList>
            <person name="Jojima T."/>
            <person name="Ioku Y."/>
            <person name="Fukuta Y."/>
            <person name="Shirasaka N."/>
            <person name="Matsumura Y."/>
            <person name="Mori M."/>
        </authorList>
    </citation>
    <scope>NUCLEOTIDE SEQUENCE</scope>
    <source>
        <strain evidence="1">TP075</strain>
    </source>
</reference>
<name>A0AAV4LL68_9BACL</name>
<dbReference type="AlphaFoldDB" id="A0AAV4LL68"/>
<evidence type="ECO:0000313" key="2">
    <source>
        <dbReference type="Proteomes" id="UP001057291"/>
    </source>
</evidence>
<dbReference type="Proteomes" id="UP001057291">
    <property type="component" value="Unassembled WGS sequence"/>
</dbReference>
<dbReference type="EMBL" id="BOQE01000002">
    <property type="protein sequence ID" value="GIM48480.1"/>
    <property type="molecule type" value="Genomic_DNA"/>
</dbReference>
<organism evidence="1 2">
    <name type="scientific">Collibacillus ludicampi</name>
    <dbReference type="NCBI Taxonomy" id="2771369"/>
    <lineage>
        <taxon>Bacteria</taxon>
        <taxon>Bacillati</taxon>
        <taxon>Bacillota</taxon>
        <taxon>Bacilli</taxon>
        <taxon>Bacillales</taxon>
        <taxon>Alicyclobacillaceae</taxon>
        <taxon>Collibacillus</taxon>
    </lineage>
</organism>
<accession>A0AAV4LL68</accession>